<dbReference type="PANTHER" id="PTHR13822">
    <property type="entry name" value="ATP SYNTHASE DELTA/EPSILON CHAIN"/>
    <property type="match status" value="1"/>
</dbReference>
<evidence type="ECO:0000256" key="3">
    <source>
        <dbReference type="ARBA" id="ARBA00005712"/>
    </source>
</evidence>
<dbReference type="EMBL" id="JANUGX010000040">
    <property type="protein sequence ID" value="MCS0592294.1"/>
    <property type="molecule type" value="Genomic_DNA"/>
</dbReference>
<keyword evidence="6 10" id="KW-0406">Ion transport</keyword>
<reference evidence="15 16" key="1">
    <citation type="submission" date="2022-08" db="EMBL/GenBank/DDBJ databases">
        <title>Reclassification of Massilia species as members of the genera Telluria, Duganella, Pseudoduganella, Mokoshia gen. nov. and Zemynaea gen. nov. using orthogonal and non-orthogonal genome-based approaches.</title>
        <authorList>
            <person name="Bowman J.P."/>
        </authorList>
    </citation>
    <scope>NUCLEOTIDE SEQUENCE [LARGE SCALE GENOMIC DNA]</scope>
    <source>
        <strain evidence="15 16">LMG 28164</strain>
    </source>
</reference>
<dbReference type="InterPro" id="IPR001469">
    <property type="entry name" value="ATP_synth_F1_dsu/esu"/>
</dbReference>
<dbReference type="InterPro" id="IPR036794">
    <property type="entry name" value="ATP_F1_dsu/esu_C_sf"/>
</dbReference>
<dbReference type="SUPFAM" id="SSF51344">
    <property type="entry name" value="Epsilon subunit of F1F0-ATP synthase N-terminal domain"/>
    <property type="match status" value="1"/>
</dbReference>
<dbReference type="HAMAP" id="MF_00530">
    <property type="entry name" value="ATP_synth_epsil_bac"/>
    <property type="match status" value="1"/>
</dbReference>
<evidence type="ECO:0000256" key="1">
    <source>
        <dbReference type="ARBA" id="ARBA00003543"/>
    </source>
</evidence>
<evidence type="ECO:0000256" key="8">
    <source>
        <dbReference type="ARBA" id="ARBA00023196"/>
    </source>
</evidence>
<keyword evidence="8 10" id="KW-0139">CF(1)</keyword>
<keyword evidence="9 10" id="KW-0066">ATP synthesis</keyword>
<dbReference type="Gene3D" id="2.60.15.10">
    <property type="entry name" value="F0F1 ATP synthase delta/epsilon subunit, N-terminal"/>
    <property type="match status" value="1"/>
</dbReference>
<comment type="subunit">
    <text evidence="4 10 11">F-type ATPases have 2 components, CF(1) - the catalytic core - and CF(0) - the membrane proton channel. CF(1) has five subunits: alpha(3), beta(3), gamma(1), delta(1), epsilon(1). CF(0) has three main subunits: a, b and c.</text>
</comment>
<keyword evidence="10" id="KW-0375">Hydrogen ion transport</keyword>
<evidence type="ECO:0000256" key="2">
    <source>
        <dbReference type="ARBA" id="ARBA00004202"/>
    </source>
</evidence>
<keyword evidence="7 10" id="KW-0472">Membrane</keyword>
<keyword evidence="12" id="KW-0175">Coiled coil</keyword>
<evidence type="ECO:0000256" key="5">
    <source>
        <dbReference type="ARBA" id="ARBA00022448"/>
    </source>
</evidence>
<protein>
    <recommendedName>
        <fullName evidence="10">ATP synthase epsilon chain</fullName>
    </recommendedName>
    <alternativeName>
        <fullName evidence="10">ATP synthase F1 sector epsilon subunit</fullName>
    </alternativeName>
    <alternativeName>
        <fullName evidence="10">F-ATPase epsilon subunit</fullName>
    </alternativeName>
</protein>
<evidence type="ECO:0000259" key="13">
    <source>
        <dbReference type="Pfam" id="PF00401"/>
    </source>
</evidence>
<evidence type="ECO:0000313" key="15">
    <source>
        <dbReference type="EMBL" id="MCS0592294.1"/>
    </source>
</evidence>
<dbReference type="NCBIfam" id="NF001847">
    <property type="entry name" value="PRK00571.1-4"/>
    <property type="match status" value="1"/>
</dbReference>
<comment type="subcellular location">
    <subcellularLocation>
        <location evidence="2 10">Cell membrane</location>
        <topology evidence="2 10">Peripheral membrane protein</topology>
    </subcellularLocation>
</comment>
<organism evidence="15 16">
    <name type="scientific">Massilia norwichensis</name>
    <dbReference type="NCBI Taxonomy" id="1442366"/>
    <lineage>
        <taxon>Bacteria</taxon>
        <taxon>Pseudomonadati</taxon>
        <taxon>Pseudomonadota</taxon>
        <taxon>Betaproteobacteria</taxon>
        <taxon>Burkholderiales</taxon>
        <taxon>Oxalobacteraceae</taxon>
        <taxon>Telluria group</taxon>
        <taxon>Massilia</taxon>
    </lineage>
</organism>
<feature type="domain" description="ATP synthase F1 complex delta/epsilon subunit N-terminal" evidence="14">
    <location>
        <begin position="5"/>
        <end position="85"/>
    </location>
</feature>
<dbReference type="PANTHER" id="PTHR13822:SF10">
    <property type="entry name" value="ATP SYNTHASE EPSILON CHAIN, CHLOROPLASTIC"/>
    <property type="match status" value="1"/>
</dbReference>
<gene>
    <name evidence="10" type="primary">atpC</name>
    <name evidence="15" type="ORF">NX782_24220</name>
</gene>
<comment type="similarity">
    <text evidence="3 10 11">Belongs to the ATPase epsilon chain family.</text>
</comment>
<sequence length="141" mass="15103">MANTLHVDVVSAEEQIFSGEAEFVALPGESGELGIYPMHTPLITRIRPGAVRIKVPGQTEDEFVFVAGGILEVQPKGVTVLADTAIRGADLDEAKAQEAKRKAEELMLNKDSQIDYAKAQAELAAAIAQLAAIAKLRHKGR</sequence>
<dbReference type="Gene3D" id="1.20.5.440">
    <property type="entry name" value="ATP synthase delta/epsilon subunit, C-terminal domain"/>
    <property type="match status" value="1"/>
</dbReference>
<evidence type="ECO:0000256" key="12">
    <source>
        <dbReference type="SAM" id="Coils"/>
    </source>
</evidence>
<accession>A0ABT2ADK8</accession>
<feature type="domain" description="ATP synthase epsilon subunit C-terminal" evidence="13">
    <location>
        <begin position="90"/>
        <end position="133"/>
    </location>
</feature>
<evidence type="ECO:0000259" key="14">
    <source>
        <dbReference type="Pfam" id="PF02823"/>
    </source>
</evidence>
<dbReference type="Proteomes" id="UP001205560">
    <property type="component" value="Unassembled WGS sequence"/>
</dbReference>
<dbReference type="InterPro" id="IPR020547">
    <property type="entry name" value="ATP_synth_F1_esu_C"/>
</dbReference>
<keyword evidence="5 10" id="KW-0813">Transport</keyword>
<dbReference type="NCBIfam" id="TIGR01216">
    <property type="entry name" value="ATP_synt_epsi"/>
    <property type="match status" value="1"/>
</dbReference>
<dbReference type="RefSeq" id="WP_258848062.1">
    <property type="nucleotide sequence ID" value="NZ_JANUGX010000040.1"/>
</dbReference>
<keyword evidence="16" id="KW-1185">Reference proteome</keyword>
<evidence type="ECO:0000256" key="9">
    <source>
        <dbReference type="ARBA" id="ARBA00023310"/>
    </source>
</evidence>
<dbReference type="Pfam" id="PF02823">
    <property type="entry name" value="ATP-synt_DE_N"/>
    <property type="match status" value="1"/>
</dbReference>
<proteinExistence type="inferred from homology"/>
<dbReference type="InterPro" id="IPR036771">
    <property type="entry name" value="ATPsynth_dsu/esu_N"/>
</dbReference>
<dbReference type="Pfam" id="PF00401">
    <property type="entry name" value="ATP-synt_DE"/>
    <property type="match status" value="1"/>
</dbReference>
<dbReference type="CDD" id="cd12152">
    <property type="entry name" value="F1-ATPase_delta"/>
    <property type="match status" value="1"/>
</dbReference>
<dbReference type="InterPro" id="IPR020546">
    <property type="entry name" value="ATP_synth_F1_dsu/esu_N"/>
</dbReference>
<evidence type="ECO:0000256" key="6">
    <source>
        <dbReference type="ARBA" id="ARBA00023065"/>
    </source>
</evidence>
<feature type="coiled-coil region" evidence="12">
    <location>
        <begin position="89"/>
        <end position="129"/>
    </location>
</feature>
<evidence type="ECO:0000256" key="4">
    <source>
        <dbReference type="ARBA" id="ARBA00011648"/>
    </source>
</evidence>
<evidence type="ECO:0000256" key="10">
    <source>
        <dbReference type="HAMAP-Rule" id="MF_00530"/>
    </source>
</evidence>
<comment type="function">
    <text evidence="1 10">Produces ATP from ADP in the presence of a proton gradient across the membrane.</text>
</comment>
<keyword evidence="10" id="KW-1003">Cell membrane</keyword>
<evidence type="ECO:0000256" key="7">
    <source>
        <dbReference type="ARBA" id="ARBA00023136"/>
    </source>
</evidence>
<comment type="caution">
    <text evidence="15">The sequence shown here is derived from an EMBL/GenBank/DDBJ whole genome shotgun (WGS) entry which is preliminary data.</text>
</comment>
<evidence type="ECO:0000313" key="16">
    <source>
        <dbReference type="Proteomes" id="UP001205560"/>
    </source>
</evidence>
<name>A0ABT2ADK8_9BURK</name>
<evidence type="ECO:0000256" key="11">
    <source>
        <dbReference type="RuleBase" id="RU003656"/>
    </source>
</evidence>
<dbReference type="SUPFAM" id="SSF46604">
    <property type="entry name" value="Epsilon subunit of F1F0-ATP synthase C-terminal domain"/>
    <property type="match status" value="1"/>
</dbReference>